<dbReference type="InterPro" id="IPR014710">
    <property type="entry name" value="RmlC-like_jellyroll"/>
</dbReference>
<gene>
    <name evidence="1" type="ORF">BL253_01565</name>
</gene>
<dbReference type="EMBL" id="MOMC01000004">
    <property type="protein sequence ID" value="ONH33495.1"/>
    <property type="molecule type" value="Genomic_DNA"/>
</dbReference>
<sequence>MAQHPTTSLPRVLVNTGDLSAGVGEPAVAGAVWKLPVSEHDLDSNIIALPPGGTIEEHVGPDVDVLVHVLAGSGTLFTERDSLDLVPGALLWLPRRSRRRLAASHEGLRYLTVHRRRQALVVGSAPPPGA</sequence>
<dbReference type="Gene3D" id="2.60.120.10">
    <property type="entry name" value="Jelly Rolls"/>
    <property type="match status" value="1"/>
</dbReference>
<comment type="caution">
    <text evidence="1">The sequence shown here is derived from an EMBL/GenBank/DDBJ whole genome shotgun (WGS) entry which is preliminary data.</text>
</comment>
<dbReference type="OrthoDB" id="8451629at2"/>
<accession>A0A1V2IKD3</accession>
<dbReference type="AlphaFoldDB" id="A0A1V2IKD3"/>
<evidence type="ECO:0000313" key="1">
    <source>
        <dbReference type="EMBL" id="ONH33495.1"/>
    </source>
</evidence>
<evidence type="ECO:0000313" key="2">
    <source>
        <dbReference type="Proteomes" id="UP000188929"/>
    </source>
</evidence>
<dbReference type="RefSeq" id="WP_076812867.1">
    <property type="nucleotide sequence ID" value="NZ_MOMC01000004.1"/>
</dbReference>
<name>A0A1V2IKD3_9ACTN</name>
<protein>
    <submittedName>
        <fullName evidence="1">Cupin 2 conserved barrel domain protein</fullName>
    </submittedName>
</protein>
<dbReference type="STRING" id="1834516.BL253_01565"/>
<proteinExistence type="predicted"/>
<organism evidence="1 2">
    <name type="scientific">Pseudofrankia asymbiotica</name>
    <dbReference type="NCBI Taxonomy" id="1834516"/>
    <lineage>
        <taxon>Bacteria</taxon>
        <taxon>Bacillati</taxon>
        <taxon>Actinomycetota</taxon>
        <taxon>Actinomycetes</taxon>
        <taxon>Frankiales</taxon>
        <taxon>Frankiaceae</taxon>
        <taxon>Pseudofrankia</taxon>
    </lineage>
</organism>
<dbReference type="Proteomes" id="UP000188929">
    <property type="component" value="Unassembled WGS sequence"/>
</dbReference>
<keyword evidence="2" id="KW-1185">Reference proteome</keyword>
<dbReference type="SUPFAM" id="SSF51182">
    <property type="entry name" value="RmlC-like cupins"/>
    <property type="match status" value="1"/>
</dbReference>
<reference evidence="2" key="1">
    <citation type="submission" date="2016-10" db="EMBL/GenBank/DDBJ databases">
        <title>Frankia sp. NRRL B-16386 Genome sequencing.</title>
        <authorList>
            <person name="Ghodhbane-Gtari F."/>
            <person name="Swanson E."/>
            <person name="Gueddou A."/>
            <person name="Hezbri K."/>
            <person name="Ktari K."/>
            <person name="Nouioui I."/>
            <person name="Morris K."/>
            <person name="Simpson S."/>
            <person name="Abebe-Akele F."/>
            <person name="Thomas K."/>
            <person name="Gtari M."/>
            <person name="Tisa L.S."/>
        </authorList>
    </citation>
    <scope>NUCLEOTIDE SEQUENCE [LARGE SCALE GENOMIC DNA]</scope>
    <source>
        <strain evidence="2">NRRL B-16386</strain>
    </source>
</reference>
<dbReference type="InterPro" id="IPR011051">
    <property type="entry name" value="RmlC_Cupin_sf"/>
</dbReference>